<organism evidence="1 2">
    <name type="scientific">Artomyces pyxidatus</name>
    <dbReference type="NCBI Taxonomy" id="48021"/>
    <lineage>
        <taxon>Eukaryota</taxon>
        <taxon>Fungi</taxon>
        <taxon>Dikarya</taxon>
        <taxon>Basidiomycota</taxon>
        <taxon>Agaricomycotina</taxon>
        <taxon>Agaricomycetes</taxon>
        <taxon>Russulales</taxon>
        <taxon>Auriscalpiaceae</taxon>
        <taxon>Artomyces</taxon>
    </lineage>
</organism>
<sequence length="97" mass="10667">MANGIIARGPPAHILTSAILYELHVQPSSREVPSLRILTALRFHLGLSLSRGTALTREVYDMIRSVYGNPHLLGDIKLCLSTVGHPGRTLQHKDFSL</sequence>
<proteinExistence type="predicted"/>
<protein>
    <submittedName>
        <fullName evidence="1">Uncharacterized protein</fullName>
    </submittedName>
</protein>
<accession>A0ACB8TD23</accession>
<evidence type="ECO:0000313" key="1">
    <source>
        <dbReference type="EMBL" id="KAI0065933.1"/>
    </source>
</evidence>
<dbReference type="EMBL" id="MU277194">
    <property type="protein sequence ID" value="KAI0065933.1"/>
    <property type="molecule type" value="Genomic_DNA"/>
</dbReference>
<name>A0ACB8TD23_9AGAM</name>
<gene>
    <name evidence="1" type="ORF">BV25DRAFT_1821654</name>
</gene>
<dbReference type="Proteomes" id="UP000814140">
    <property type="component" value="Unassembled WGS sequence"/>
</dbReference>
<reference evidence="1" key="2">
    <citation type="journal article" date="2022" name="New Phytol.">
        <title>Evolutionary transition to the ectomycorrhizal habit in the genomes of a hyperdiverse lineage of mushroom-forming fungi.</title>
        <authorList>
            <person name="Looney B."/>
            <person name="Miyauchi S."/>
            <person name="Morin E."/>
            <person name="Drula E."/>
            <person name="Courty P.E."/>
            <person name="Kohler A."/>
            <person name="Kuo A."/>
            <person name="LaButti K."/>
            <person name="Pangilinan J."/>
            <person name="Lipzen A."/>
            <person name="Riley R."/>
            <person name="Andreopoulos W."/>
            <person name="He G."/>
            <person name="Johnson J."/>
            <person name="Nolan M."/>
            <person name="Tritt A."/>
            <person name="Barry K.W."/>
            <person name="Grigoriev I.V."/>
            <person name="Nagy L.G."/>
            <person name="Hibbett D."/>
            <person name="Henrissat B."/>
            <person name="Matheny P.B."/>
            <person name="Labbe J."/>
            <person name="Martin F.M."/>
        </authorList>
    </citation>
    <scope>NUCLEOTIDE SEQUENCE</scope>
    <source>
        <strain evidence="1">HHB10654</strain>
    </source>
</reference>
<comment type="caution">
    <text evidence="1">The sequence shown here is derived from an EMBL/GenBank/DDBJ whole genome shotgun (WGS) entry which is preliminary data.</text>
</comment>
<evidence type="ECO:0000313" key="2">
    <source>
        <dbReference type="Proteomes" id="UP000814140"/>
    </source>
</evidence>
<keyword evidence="2" id="KW-1185">Reference proteome</keyword>
<reference evidence="1" key="1">
    <citation type="submission" date="2021-03" db="EMBL/GenBank/DDBJ databases">
        <authorList>
            <consortium name="DOE Joint Genome Institute"/>
            <person name="Ahrendt S."/>
            <person name="Looney B.P."/>
            <person name="Miyauchi S."/>
            <person name="Morin E."/>
            <person name="Drula E."/>
            <person name="Courty P.E."/>
            <person name="Chicoki N."/>
            <person name="Fauchery L."/>
            <person name="Kohler A."/>
            <person name="Kuo A."/>
            <person name="Labutti K."/>
            <person name="Pangilinan J."/>
            <person name="Lipzen A."/>
            <person name="Riley R."/>
            <person name="Andreopoulos W."/>
            <person name="He G."/>
            <person name="Johnson J."/>
            <person name="Barry K.W."/>
            <person name="Grigoriev I.V."/>
            <person name="Nagy L."/>
            <person name="Hibbett D."/>
            <person name="Henrissat B."/>
            <person name="Matheny P.B."/>
            <person name="Labbe J."/>
            <person name="Martin F."/>
        </authorList>
    </citation>
    <scope>NUCLEOTIDE SEQUENCE</scope>
    <source>
        <strain evidence="1">HHB10654</strain>
    </source>
</reference>